<dbReference type="Proteomes" id="UP000683310">
    <property type="component" value="Chromosome"/>
</dbReference>
<dbReference type="EMBL" id="CP074371">
    <property type="protein sequence ID" value="QVI21941.1"/>
    <property type="molecule type" value="Genomic_DNA"/>
</dbReference>
<feature type="signal peptide" evidence="1">
    <location>
        <begin position="1"/>
        <end position="20"/>
    </location>
</feature>
<dbReference type="GeneID" id="300990380"/>
<evidence type="ECO:0000313" key="2">
    <source>
        <dbReference type="EMBL" id="QVI21941.1"/>
    </source>
</evidence>
<accession>A0ABX8CPS8</accession>
<sequence length="259" mass="26773">MRWVLAVAAVLLALFTTGCGLIDGSANNVGQGDCLKKSGDEGFDKVSCSASDAGFVVLDRAGSGKAHDRCVDVPGTEYVYTDKGSGSICVGIKGADPARAANAAQKGDCLTDTKGGAVQKAPCTDPTAVYRVLARPDGSEFMTDSACKNVAGTQTTYSYLLKAKKGIGAFGTGIVFCLIAKDSDATRTIDNAKVGDCLKKTGANDVEITGCTAPDAKYKILSSVFDKSLCDRVAGSIASYSYQQAGEIMPKVYCLGSPH</sequence>
<dbReference type="RefSeq" id="WP_213558036.1">
    <property type="nucleotide sequence ID" value="NZ_JBFAJM010000004.1"/>
</dbReference>
<evidence type="ECO:0000256" key="1">
    <source>
        <dbReference type="SAM" id="SignalP"/>
    </source>
</evidence>
<protein>
    <submittedName>
        <fullName evidence="2">Uncharacterized protein</fullName>
    </submittedName>
</protein>
<name>A0ABX8CPS8_9NOCA</name>
<feature type="chain" id="PRO_5045934205" evidence="1">
    <location>
        <begin position="21"/>
        <end position="259"/>
    </location>
</feature>
<reference evidence="2 3" key="1">
    <citation type="submission" date="2021-04" db="EMBL/GenBank/DDBJ databases">
        <title>Nocardia tengchongensis.</title>
        <authorList>
            <person name="Zhuang k."/>
            <person name="Ran Y."/>
            <person name="Li W."/>
        </authorList>
    </citation>
    <scope>NUCLEOTIDE SEQUENCE [LARGE SCALE GENOMIC DNA]</scope>
    <source>
        <strain evidence="2 3">CFH S0057</strain>
    </source>
</reference>
<dbReference type="PROSITE" id="PS51257">
    <property type="entry name" value="PROKAR_LIPOPROTEIN"/>
    <property type="match status" value="1"/>
</dbReference>
<keyword evidence="3" id="KW-1185">Reference proteome</keyword>
<gene>
    <name evidence="2" type="ORF">KHQ06_01905</name>
</gene>
<keyword evidence="1" id="KW-0732">Signal</keyword>
<proteinExistence type="predicted"/>
<organism evidence="2 3">
    <name type="scientific">Nocardia tengchongensis</name>
    <dbReference type="NCBI Taxonomy" id="2055889"/>
    <lineage>
        <taxon>Bacteria</taxon>
        <taxon>Bacillati</taxon>
        <taxon>Actinomycetota</taxon>
        <taxon>Actinomycetes</taxon>
        <taxon>Mycobacteriales</taxon>
        <taxon>Nocardiaceae</taxon>
        <taxon>Nocardia</taxon>
    </lineage>
</organism>
<evidence type="ECO:0000313" key="3">
    <source>
        <dbReference type="Proteomes" id="UP000683310"/>
    </source>
</evidence>